<accession>A0A5A7PZT4</accession>
<organism evidence="2 3">
    <name type="scientific">Striga asiatica</name>
    <name type="common">Asiatic witchweed</name>
    <name type="synonym">Buchnera asiatica</name>
    <dbReference type="NCBI Taxonomy" id="4170"/>
    <lineage>
        <taxon>Eukaryota</taxon>
        <taxon>Viridiplantae</taxon>
        <taxon>Streptophyta</taxon>
        <taxon>Embryophyta</taxon>
        <taxon>Tracheophyta</taxon>
        <taxon>Spermatophyta</taxon>
        <taxon>Magnoliopsida</taxon>
        <taxon>eudicotyledons</taxon>
        <taxon>Gunneridae</taxon>
        <taxon>Pentapetalae</taxon>
        <taxon>asterids</taxon>
        <taxon>lamiids</taxon>
        <taxon>Lamiales</taxon>
        <taxon>Orobanchaceae</taxon>
        <taxon>Buchnereae</taxon>
        <taxon>Striga</taxon>
    </lineage>
</organism>
<protein>
    <submittedName>
        <fullName evidence="2">Ammonium transporter 2</fullName>
    </submittedName>
</protein>
<evidence type="ECO:0000256" key="1">
    <source>
        <dbReference type="SAM" id="MobiDB-lite"/>
    </source>
</evidence>
<keyword evidence="3" id="KW-1185">Reference proteome</keyword>
<dbReference type="Proteomes" id="UP000325081">
    <property type="component" value="Unassembled WGS sequence"/>
</dbReference>
<feature type="compositionally biased region" description="Polar residues" evidence="1">
    <location>
        <begin position="80"/>
        <end position="97"/>
    </location>
</feature>
<comment type="caution">
    <text evidence="2">The sequence shown here is derived from an EMBL/GenBank/DDBJ whole genome shotgun (WGS) entry which is preliminary data.</text>
</comment>
<feature type="region of interest" description="Disordered" evidence="1">
    <location>
        <begin position="1"/>
        <end position="152"/>
    </location>
</feature>
<evidence type="ECO:0000313" key="3">
    <source>
        <dbReference type="Proteomes" id="UP000325081"/>
    </source>
</evidence>
<reference evidence="3" key="1">
    <citation type="journal article" date="2019" name="Curr. Biol.">
        <title>Genome Sequence of Striga asiatica Provides Insight into the Evolution of Plant Parasitism.</title>
        <authorList>
            <person name="Yoshida S."/>
            <person name="Kim S."/>
            <person name="Wafula E.K."/>
            <person name="Tanskanen J."/>
            <person name="Kim Y.M."/>
            <person name="Honaas L."/>
            <person name="Yang Z."/>
            <person name="Spallek T."/>
            <person name="Conn C.E."/>
            <person name="Ichihashi Y."/>
            <person name="Cheong K."/>
            <person name="Cui S."/>
            <person name="Der J.P."/>
            <person name="Gundlach H."/>
            <person name="Jiao Y."/>
            <person name="Hori C."/>
            <person name="Ishida J.K."/>
            <person name="Kasahara H."/>
            <person name="Kiba T."/>
            <person name="Kim M.S."/>
            <person name="Koo N."/>
            <person name="Laohavisit A."/>
            <person name="Lee Y.H."/>
            <person name="Lumba S."/>
            <person name="McCourt P."/>
            <person name="Mortimer J.C."/>
            <person name="Mutuku J.M."/>
            <person name="Nomura T."/>
            <person name="Sasaki-Sekimoto Y."/>
            <person name="Seto Y."/>
            <person name="Wang Y."/>
            <person name="Wakatake T."/>
            <person name="Sakakibara H."/>
            <person name="Demura T."/>
            <person name="Yamaguchi S."/>
            <person name="Yoneyama K."/>
            <person name="Manabe R.I."/>
            <person name="Nelson D.C."/>
            <person name="Schulman A.H."/>
            <person name="Timko M.P."/>
            <person name="dePamphilis C.W."/>
            <person name="Choi D."/>
            <person name="Shirasu K."/>
        </authorList>
    </citation>
    <scope>NUCLEOTIDE SEQUENCE [LARGE SCALE GENOMIC DNA]</scope>
    <source>
        <strain evidence="3">cv. UVA1</strain>
    </source>
</reference>
<feature type="compositionally biased region" description="Polar residues" evidence="1">
    <location>
        <begin position="42"/>
        <end position="54"/>
    </location>
</feature>
<proteinExistence type="predicted"/>
<dbReference type="EMBL" id="BKCP01005505">
    <property type="protein sequence ID" value="GER38395.1"/>
    <property type="molecule type" value="Genomic_DNA"/>
</dbReference>
<gene>
    <name evidence="2" type="ORF">STAS_14916</name>
</gene>
<feature type="compositionally biased region" description="Polar residues" evidence="1">
    <location>
        <begin position="1"/>
        <end position="24"/>
    </location>
</feature>
<feature type="compositionally biased region" description="Basic and acidic residues" evidence="1">
    <location>
        <begin position="26"/>
        <end position="41"/>
    </location>
</feature>
<evidence type="ECO:0000313" key="2">
    <source>
        <dbReference type="EMBL" id="GER38395.1"/>
    </source>
</evidence>
<sequence length="248" mass="26157">MATSHLTAPTTAHSLNQTPATNLSIDDIHGKSGDGEEKVMESRQQIGKENSTSLLIAPLHLPFPAAPSTSPQHSGEEQKITGSLNQHQATTNHQSTAAPVPLTGAPPPSGQTTGIATHPGGPSPGAGILGPGPSLATNAPRTALSSKDPTSDQVVLHVREDGVVATEPDTTAVTNMTRHCTRLPSVQQRDTSTKHDKTREVSKRALAAPECASDHLKRLKLLHAYRAILQSDTSAKHDNIHEERSRGI</sequence>
<name>A0A5A7PZT4_STRAF</name>
<feature type="compositionally biased region" description="Polar residues" evidence="1">
    <location>
        <begin position="135"/>
        <end position="152"/>
    </location>
</feature>
<dbReference type="AlphaFoldDB" id="A0A5A7PZT4"/>